<evidence type="ECO:0000313" key="2">
    <source>
        <dbReference type="EMBL" id="MBB5771664.1"/>
    </source>
</evidence>
<dbReference type="InterPro" id="IPR036162">
    <property type="entry name" value="Resolvase-like_N_sf"/>
</dbReference>
<comment type="caution">
    <text evidence="2">The sequence shown here is derived from an EMBL/GenBank/DDBJ whole genome shotgun (WGS) entry which is preliminary data.</text>
</comment>
<protein>
    <submittedName>
        <fullName evidence="2">DNA invertase Pin-like site-specific DNA recombinase</fullName>
    </submittedName>
</protein>
<gene>
    <name evidence="2" type="ORF">HNP47_001668</name>
</gene>
<dbReference type="AlphaFoldDB" id="A0A7W9FU67"/>
<dbReference type="EMBL" id="JACHLJ010000002">
    <property type="protein sequence ID" value="MBB5771664.1"/>
    <property type="molecule type" value="Genomic_DNA"/>
</dbReference>
<sequence>MIDPITFSATPVLLRCCVWFTSDEKDRSFIPLPLKQAAANNNFVIVREYGCLDIPTDRNIVLKRVISDLNRSVISAIIAPSLSTVARSHSELQDLASAIGLAGGRLILTDDNLDTDRSGAQAFANVLLATAMWRASINGRDARNQLISYSPAPVQRVAAAPFGFWWSDGRLEPHPLEAPIRLEMYTLFASLRDLAEVTTSLNSRGRRLRRKKRFTPAEVKRMIQDPVSMGLYRGNCKHHHNVDAQAAASSVSVHPIVTKELWSECNNLIDSISRA</sequence>
<dbReference type="GO" id="GO:0003677">
    <property type="term" value="F:DNA binding"/>
    <property type="evidence" value="ECO:0007669"/>
    <property type="project" value="InterPro"/>
</dbReference>
<feature type="domain" description="Recombinase" evidence="1">
    <location>
        <begin position="161"/>
        <end position="275"/>
    </location>
</feature>
<dbReference type="Pfam" id="PF07508">
    <property type="entry name" value="Recombinase"/>
    <property type="match status" value="1"/>
</dbReference>
<dbReference type="Gene3D" id="3.90.1750.20">
    <property type="entry name" value="Putative Large Serine Recombinase, Chain B, Domain 2"/>
    <property type="match status" value="1"/>
</dbReference>
<name>A0A7W9FU67_BREVE</name>
<dbReference type="GO" id="GO:0000150">
    <property type="term" value="F:DNA strand exchange activity"/>
    <property type="evidence" value="ECO:0007669"/>
    <property type="project" value="InterPro"/>
</dbReference>
<dbReference type="Gene3D" id="3.40.50.1390">
    <property type="entry name" value="Resolvase, N-terminal catalytic domain"/>
    <property type="match status" value="1"/>
</dbReference>
<organism evidence="2 3">
    <name type="scientific">Brevundimonas vesicularis</name>
    <name type="common">Pseudomonas vesicularis</name>
    <dbReference type="NCBI Taxonomy" id="41276"/>
    <lineage>
        <taxon>Bacteria</taxon>
        <taxon>Pseudomonadati</taxon>
        <taxon>Pseudomonadota</taxon>
        <taxon>Alphaproteobacteria</taxon>
        <taxon>Caulobacterales</taxon>
        <taxon>Caulobacteraceae</taxon>
        <taxon>Brevundimonas</taxon>
    </lineage>
</organism>
<dbReference type="InterPro" id="IPR011109">
    <property type="entry name" value="DNA_bind_recombinase_dom"/>
</dbReference>
<reference evidence="2 3" key="1">
    <citation type="submission" date="2020-08" db="EMBL/GenBank/DDBJ databases">
        <title>Functional genomics of gut bacteria from endangered species of beetles.</title>
        <authorList>
            <person name="Carlos-Shanley C."/>
        </authorList>
    </citation>
    <scope>NUCLEOTIDE SEQUENCE [LARGE SCALE GENOMIC DNA]</scope>
    <source>
        <strain evidence="2 3">S00192</strain>
    </source>
</reference>
<evidence type="ECO:0000313" key="3">
    <source>
        <dbReference type="Proteomes" id="UP000556201"/>
    </source>
</evidence>
<accession>A0A7W9FU67</accession>
<proteinExistence type="predicted"/>
<evidence type="ECO:0000259" key="1">
    <source>
        <dbReference type="PROSITE" id="PS51737"/>
    </source>
</evidence>
<dbReference type="InterPro" id="IPR038109">
    <property type="entry name" value="DNA_bind_recomb_sf"/>
</dbReference>
<dbReference type="PROSITE" id="PS51737">
    <property type="entry name" value="RECOMBINASE_DNA_BIND"/>
    <property type="match status" value="1"/>
</dbReference>
<dbReference type="Proteomes" id="UP000556201">
    <property type="component" value="Unassembled WGS sequence"/>
</dbReference>